<dbReference type="EMBL" id="FOTY01000001">
    <property type="protein sequence ID" value="SFL46868.1"/>
    <property type="molecule type" value="Genomic_DNA"/>
</dbReference>
<dbReference type="PANTHER" id="PTHR43881">
    <property type="entry name" value="GAMMA-GLUTAMYLTRANSPEPTIDASE (AFU_ORTHOLOGUE AFUA_4G13580)"/>
    <property type="match status" value="1"/>
</dbReference>
<dbReference type="InterPro" id="IPR029055">
    <property type="entry name" value="Ntn_hydrolases_N"/>
</dbReference>
<dbReference type="GO" id="GO:0016740">
    <property type="term" value="F:transferase activity"/>
    <property type="evidence" value="ECO:0007669"/>
    <property type="project" value="UniProtKB-KW"/>
</dbReference>
<dbReference type="Gene3D" id="1.10.246.130">
    <property type="match status" value="1"/>
</dbReference>
<sequence length="536" mass="58081">MKKRLGTYPYASKRTTTAASKGMVTTSQPLASQAGLDMLKKGGNAVDAAIATAACLTVVEPCSNGIGGDAFALVWINDTLHGLNASGPAPNHLSVEEVKQQGYDEMPERGFLPVTVPGAPGAWAALSERFGRLSLETVLEPAVSYARDGFPLSPVTARNWQNTMESLKQELSGPAFDAFFETFAPGGTIPAAGDIWKSEAFARTLEDIGATKGASFYEGDLADRIDAFSREHGGFIRKGDLSRYTPEWVTPVSISYKGYDIWETPPNGQGTVALMAMNILRSDFFPEKEQTDTYHKQIEAMKLAFADGEQYITDPKDMTVQPEELLSPEYGAMRRKSIGEKAAVPSAGTPQHSGTVYLAAADGEGNMVSFIQSNYYNFGSGLLVPGTGILLQNRGRCFSLDSGHTNVLRPNKKTYHTIIPGFITKGSQPVGPFGVMGFYMQPQGHLQVGMNMIDFHLNPQAALDAPRWQWMGKKTVRLERSVPPHIAQALKQAGHDVELSVDSNEMGRGQVIWRDPDTGVLYGGTEPRTDGSTAVW</sequence>
<dbReference type="InterPro" id="IPR043137">
    <property type="entry name" value="GGT_ssub_C"/>
</dbReference>
<name>A0A1I4HXP3_9BACI</name>
<dbReference type="OrthoDB" id="9781342at2"/>
<dbReference type="InterPro" id="IPR052896">
    <property type="entry name" value="GGT-like_enzyme"/>
</dbReference>
<dbReference type="PRINTS" id="PR01210">
    <property type="entry name" value="GGTRANSPTASE"/>
</dbReference>
<dbReference type="RefSeq" id="WP_090925059.1">
    <property type="nucleotide sequence ID" value="NZ_FOTY01000001.1"/>
</dbReference>
<gene>
    <name evidence="1" type="ORF">SAMN04488054_10175</name>
</gene>
<keyword evidence="2" id="KW-1185">Reference proteome</keyword>
<dbReference type="Gene3D" id="3.60.20.40">
    <property type="match status" value="1"/>
</dbReference>
<dbReference type="Proteomes" id="UP000199668">
    <property type="component" value="Unassembled WGS sequence"/>
</dbReference>
<protein>
    <submittedName>
        <fullName evidence="1">Gamma-glutamyltransferase 2. Threonine peptidase. MEROPS family T03</fullName>
    </submittedName>
</protein>
<evidence type="ECO:0000313" key="2">
    <source>
        <dbReference type="Proteomes" id="UP000199668"/>
    </source>
</evidence>
<dbReference type="Pfam" id="PF01019">
    <property type="entry name" value="G_glu_transpept"/>
    <property type="match status" value="1"/>
</dbReference>
<dbReference type="AlphaFoldDB" id="A0A1I4HXP3"/>
<dbReference type="InterPro" id="IPR043138">
    <property type="entry name" value="GGT_lsub"/>
</dbReference>
<organism evidence="1 2">
    <name type="scientific">Salibacterium qingdaonense</name>
    <dbReference type="NCBI Taxonomy" id="266892"/>
    <lineage>
        <taxon>Bacteria</taxon>
        <taxon>Bacillati</taxon>
        <taxon>Bacillota</taxon>
        <taxon>Bacilli</taxon>
        <taxon>Bacillales</taxon>
        <taxon>Bacillaceae</taxon>
    </lineage>
</organism>
<reference evidence="1" key="1">
    <citation type="submission" date="2016-10" db="EMBL/GenBank/DDBJ databases">
        <authorList>
            <person name="de Groot N.N."/>
        </authorList>
    </citation>
    <scope>NUCLEOTIDE SEQUENCE [LARGE SCALE GENOMIC DNA]</scope>
    <source>
        <strain evidence="1">CGMCC 1.6134</strain>
    </source>
</reference>
<dbReference type="STRING" id="266892.SAMN04488054_10175"/>
<proteinExistence type="predicted"/>
<keyword evidence="1" id="KW-0808">Transferase</keyword>
<dbReference type="PANTHER" id="PTHR43881:SF1">
    <property type="entry name" value="GAMMA-GLUTAMYLTRANSPEPTIDASE (AFU_ORTHOLOGUE AFUA_4G13580)"/>
    <property type="match status" value="1"/>
</dbReference>
<dbReference type="SUPFAM" id="SSF56235">
    <property type="entry name" value="N-terminal nucleophile aminohydrolases (Ntn hydrolases)"/>
    <property type="match status" value="1"/>
</dbReference>
<evidence type="ECO:0000313" key="1">
    <source>
        <dbReference type="EMBL" id="SFL46868.1"/>
    </source>
</evidence>
<accession>A0A1I4HXP3</accession>